<evidence type="ECO:0000313" key="2">
    <source>
        <dbReference type="EMBL" id="SEH71498.1"/>
    </source>
</evidence>
<accession>A0A1H6K8B2</accession>
<protein>
    <submittedName>
        <fullName evidence="2">Resolvase family site-specific recombinase</fullName>
    </submittedName>
</protein>
<name>A0A1H6K8B2_9GAMM</name>
<dbReference type="AlphaFoldDB" id="A0A1H6K8B2"/>
<dbReference type="GO" id="GO:0000150">
    <property type="term" value="F:DNA strand exchange activity"/>
    <property type="evidence" value="ECO:0007669"/>
    <property type="project" value="InterPro"/>
</dbReference>
<evidence type="ECO:0000313" key="3">
    <source>
        <dbReference type="Proteomes" id="UP000198559"/>
    </source>
</evidence>
<sequence length="224" mass="25685">MNYGYIRGSTGDIDKENQRKTISAIAKKRGLKINFIEDTVSSGKSFEQRQISTLIEQARKDDLILVAELSRFARDTEETLKIGRLALEKGINLEILNPSIRFDNSIATKAIITVMGLSSEMERYFIKSRTRISLQHRKELIKKNGFFRNKDGEKVYQLGAKKGKKQTLKLEPKKEIIYDYLSKGLSKVSICKLLSNEKDGKISRGALDRFLKRFPFDGQKILFK</sequence>
<dbReference type="PANTHER" id="PTHR30461:SF19">
    <property type="entry name" value="SITE-SPECIFIC RECOMBINASE RESOLVASE FAMILY"/>
    <property type="match status" value="1"/>
</dbReference>
<dbReference type="GO" id="GO:0003677">
    <property type="term" value="F:DNA binding"/>
    <property type="evidence" value="ECO:0007669"/>
    <property type="project" value="InterPro"/>
</dbReference>
<proteinExistence type="predicted"/>
<reference evidence="3" key="1">
    <citation type="submission" date="2016-06" db="EMBL/GenBank/DDBJ databases">
        <authorList>
            <person name="Petersen J."/>
            <person name="Sayavedra L."/>
        </authorList>
    </citation>
    <scope>NUCLEOTIDE SEQUENCE [LARGE SCALE GENOMIC DNA]</scope>
    <source>
        <strain evidence="3">BazSymB</strain>
    </source>
</reference>
<evidence type="ECO:0000259" key="1">
    <source>
        <dbReference type="PROSITE" id="PS51736"/>
    </source>
</evidence>
<dbReference type="InterPro" id="IPR006119">
    <property type="entry name" value="Resolv_N"/>
</dbReference>
<dbReference type="SMART" id="SM00857">
    <property type="entry name" value="Resolvase"/>
    <property type="match status" value="1"/>
</dbReference>
<gene>
    <name evidence="2" type="ORF">BAZSYMB_SCAFFOLD00071_5</name>
</gene>
<dbReference type="InterPro" id="IPR036162">
    <property type="entry name" value="Resolvase-like_N_sf"/>
</dbReference>
<dbReference type="Pfam" id="PF00239">
    <property type="entry name" value="Resolvase"/>
    <property type="match status" value="1"/>
</dbReference>
<dbReference type="SUPFAM" id="SSF53041">
    <property type="entry name" value="Resolvase-like"/>
    <property type="match status" value="1"/>
</dbReference>
<feature type="domain" description="Resolvase/invertase-type recombinase catalytic" evidence="1">
    <location>
        <begin position="1"/>
        <end position="141"/>
    </location>
</feature>
<dbReference type="Gene3D" id="3.40.50.1390">
    <property type="entry name" value="Resolvase, N-terminal catalytic domain"/>
    <property type="match status" value="1"/>
</dbReference>
<dbReference type="PANTHER" id="PTHR30461">
    <property type="entry name" value="DNA-INVERTASE FROM LAMBDOID PROPHAGE"/>
    <property type="match status" value="1"/>
</dbReference>
<dbReference type="InterPro" id="IPR050639">
    <property type="entry name" value="SSR_resolvase"/>
</dbReference>
<dbReference type="Proteomes" id="UP000198559">
    <property type="component" value="Unassembled WGS sequence"/>
</dbReference>
<organism evidence="2 3">
    <name type="scientific">Bathymodiolus azoricus thioautotrophic gill symbiont</name>
    <dbReference type="NCBI Taxonomy" id="235205"/>
    <lineage>
        <taxon>Bacteria</taxon>
        <taxon>Pseudomonadati</taxon>
        <taxon>Pseudomonadota</taxon>
        <taxon>Gammaproteobacteria</taxon>
        <taxon>sulfur-oxidizing symbionts</taxon>
    </lineage>
</organism>
<dbReference type="PROSITE" id="PS51736">
    <property type="entry name" value="RECOMBINASES_3"/>
    <property type="match status" value="1"/>
</dbReference>
<dbReference type="CDD" id="cd03768">
    <property type="entry name" value="SR_ResInv"/>
    <property type="match status" value="1"/>
</dbReference>
<dbReference type="EMBL" id="CVUD02000107">
    <property type="protein sequence ID" value="SEH71498.1"/>
    <property type="molecule type" value="Genomic_DNA"/>
</dbReference>
<dbReference type="STRING" id="235205.BAZSYMB_SCAFFOLD00071_5"/>